<gene>
    <name evidence="1" type="ORF">C5167_032788</name>
</gene>
<dbReference type="AlphaFoldDB" id="A0A4Y7K5I8"/>
<keyword evidence="2" id="KW-1185">Reference proteome</keyword>
<evidence type="ECO:0000313" key="2">
    <source>
        <dbReference type="Proteomes" id="UP000316621"/>
    </source>
</evidence>
<dbReference type="Proteomes" id="UP000316621">
    <property type="component" value="Chromosome 7"/>
</dbReference>
<reference evidence="1 2" key="1">
    <citation type="journal article" date="2018" name="Science">
        <title>The opium poppy genome and morphinan production.</title>
        <authorList>
            <person name="Guo L."/>
            <person name="Winzer T."/>
            <person name="Yang X."/>
            <person name="Li Y."/>
            <person name="Ning Z."/>
            <person name="He Z."/>
            <person name="Teodor R."/>
            <person name="Lu Y."/>
            <person name="Bowser T.A."/>
            <person name="Graham I.A."/>
            <person name="Ye K."/>
        </authorList>
    </citation>
    <scope>NUCLEOTIDE SEQUENCE [LARGE SCALE GENOMIC DNA]</scope>
    <source>
        <strain evidence="2">cv. HN1</strain>
        <tissue evidence="1">Leaves</tissue>
    </source>
</reference>
<protein>
    <submittedName>
        <fullName evidence="1">Uncharacterized protein</fullName>
    </submittedName>
</protein>
<organism evidence="1 2">
    <name type="scientific">Papaver somniferum</name>
    <name type="common">Opium poppy</name>
    <dbReference type="NCBI Taxonomy" id="3469"/>
    <lineage>
        <taxon>Eukaryota</taxon>
        <taxon>Viridiplantae</taxon>
        <taxon>Streptophyta</taxon>
        <taxon>Embryophyta</taxon>
        <taxon>Tracheophyta</taxon>
        <taxon>Spermatophyta</taxon>
        <taxon>Magnoliopsida</taxon>
        <taxon>Ranunculales</taxon>
        <taxon>Papaveraceae</taxon>
        <taxon>Papaveroideae</taxon>
        <taxon>Papaver</taxon>
    </lineage>
</organism>
<accession>A0A4Y7K5I8</accession>
<dbReference type="Gramene" id="RZC68614">
    <property type="protein sequence ID" value="RZC68614"/>
    <property type="gene ID" value="C5167_032788"/>
</dbReference>
<name>A0A4Y7K5I8_PAPSO</name>
<proteinExistence type="predicted"/>
<dbReference type="EMBL" id="CM010721">
    <property type="protein sequence ID" value="RZC68614.1"/>
    <property type="molecule type" value="Genomic_DNA"/>
</dbReference>
<sequence length="108" mass="12844">MVRQLLNDQIENSRATMAKKMYDRQVSIITVAWKAQMIEEDGYVLKLARQVKLSDYFTITKFNQMPYWMMRASGCLYVGLLNLCDRNMAENERSLVYVLFHLNYKVFE</sequence>
<evidence type="ECO:0000313" key="1">
    <source>
        <dbReference type="EMBL" id="RZC68614.1"/>
    </source>
</evidence>